<gene>
    <name evidence="1" type="ORF">NMYAN_50048</name>
</gene>
<evidence type="ECO:0000313" key="2">
    <source>
        <dbReference type="Proteomes" id="UP000601736"/>
    </source>
</evidence>
<evidence type="ECO:0000313" key="1">
    <source>
        <dbReference type="EMBL" id="CAE6514167.1"/>
    </source>
</evidence>
<proteinExistence type="predicted"/>
<dbReference type="AlphaFoldDB" id="A0A8H8Z2H7"/>
<accession>A0A8H8Z2H7</accession>
<comment type="caution">
    <text evidence="1">The sequence shown here is derived from an EMBL/GenBank/DDBJ whole genome shotgun (WGS) entry which is preliminary data.</text>
</comment>
<organism evidence="1 2">
    <name type="scientific">Nitrosomonas nitrosa</name>
    <dbReference type="NCBI Taxonomy" id="52442"/>
    <lineage>
        <taxon>Bacteria</taxon>
        <taxon>Pseudomonadati</taxon>
        <taxon>Pseudomonadota</taxon>
        <taxon>Betaproteobacteria</taxon>
        <taxon>Nitrosomonadales</taxon>
        <taxon>Nitrosomonadaceae</taxon>
        <taxon>Nitrosomonas</taxon>
    </lineage>
</organism>
<protein>
    <submittedName>
        <fullName evidence="1">Uncharacterized protein</fullName>
    </submittedName>
</protein>
<reference evidence="1" key="1">
    <citation type="submission" date="2021-02" db="EMBL/GenBank/DDBJ databases">
        <authorList>
            <person name="Han P."/>
        </authorList>
    </citation>
    <scope>NUCLEOTIDE SEQUENCE</scope>
    <source>
        <strain evidence="1">Nitrosomonas nitrosa 18-3D</strain>
    </source>
</reference>
<dbReference type="Proteomes" id="UP000601736">
    <property type="component" value="Unassembled WGS sequence"/>
</dbReference>
<dbReference type="EMBL" id="CAJNAP010000045">
    <property type="protein sequence ID" value="CAE6514167.1"/>
    <property type="molecule type" value="Genomic_DNA"/>
</dbReference>
<sequence length="58" mass="6223">MSSTLSGMVSRSIMRLGGYWPGLGSMQAVSEDATKSAANMSESFIFAVSYIVKKNITK</sequence>
<name>A0A8H8Z2H7_9PROT</name>